<dbReference type="EMBL" id="LSZW01000035">
    <property type="protein sequence ID" value="KXK66680.1"/>
    <property type="molecule type" value="Genomic_DNA"/>
</dbReference>
<sequence length="141" mass="16443">MELIFMPYVPVPKDLNKVKSKVAFNLTKRQLICFAIAGGVGIPFYLLTKSHIGTSLAAFIMIVIMMPFFFCAMYEKDGQPLERILKNYIGSHFIRKRKRPYQTRNFYAELQKEIDERKKEEMNIAKSKKEAAGKKNTTRRK</sequence>
<name>A0A136Q7Q0_9FIRM</name>
<dbReference type="PATRIC" id="fig|626937.4.peg.501"/>
<evidence type="ECO:0000313" key="3">
    <source>
        <dbReference type="EMBL" id="KXK66680.1"/>
    </source>
</evidence>
<evidence type="ECO:0000313" key="4">
    <source>
        <dbReference type="Proteomes" id="UP000070366"/>
    </source>
</evidence>
<evidence type="ECO:0008006" key="5">
    <source>
        <dbReference type="Google" id="ProtNLM"/>
    </source>
</evidence>
<reference evidence="3 4" key="1">
    <citation type="submission" date="2016-02" db="EMBL/GenBank/DDBJ databases">
        <authorList>
            <person name="Wen L."/>
            <person name="He K."/>
            <person name="Yang H."/>
        </authorList>
    </citation>
    <scope>NUCLEOTIDE SEQUENCE [LARGE SCALE GENOMIC DNA]</scope>
    <source>
        <strain evidence="3 4">DSM 22607</strain>
    </source>
</reference>
<proteinExistence type="predicted"/>
<keyword evidence="2" id="KW-0812">Transmembrane</keyword>
<evidence type="ECO:0000256" key="1">
    <source>
        <dbReference type="SAM" id="MobiDB-lite"/>
    </source>
</evidence>
<dbReference type="STRING" id="626937.HMPREF3293_00511"/>
<evidence type="ECO:0000256" key="2">
    <source>
        <dbReference type="SAM" id="Phobius"/>
    </source>
</evidence>
<keyword evidence="2" id="KW-1133">Transmembrane helix</keyword>
<comment type="caution">
    <text evidence="3">The sequence shown here is derived from an EMBL/GenBank/DDBJ whole genome shotgun (WGS) entry which is preliminary data.</text>
</comment>
<keyword evidence="4" id="KW-1185">Reference proteome</keyword>
<dbReference type="Pfam" id="PF12666">
    <property type="entry name" value="PrgI"/>
    <property type="match status" value="1"/>
</dbReference>
<dbReference type="AlphaFoldDB" id="A0A136Q7Q0"/>
<feature type="compositionally biased region" description="Basic and acidic residues" evidence="1">
    <location>
        <begin position="119"/>
        <end position="133"/>
    </location>
</feature>
<gene>
    <name evidence="3" type="ORF">HMPREF3293_00511</name>
</gene>
<dbReference type="Proteomes" id="UP000070366">
    <property type="component" value="Unassembled WGS sequence"/>
</dbReference>
<accession>A0A136Q7Q0</accession>
<organism evidence="3 4">
    <name type="scientific">Christensenella minuta</name>
    <dbReference type="NCBI Taxonomy" id="626937"/>
    <lineage>
        <taxon>Bacteria</taxon>
        <taxon>Bacillati</taxon>
        <taxon>Bacillota</taxon>
        <taxon>Clostridia</taxon>
        <taxon>Christensenellales</taxon>
        <taxon>Christensenellaceae</taxon>
        <taxon>Christensenella</taxon>
    </lineage>
</organism>
<dbReference type="InterPro" id="IPR024414">
    <property type="entry name" value="Uncharacterised_PrgI"/>
</dbReference>
<feature type="transmembrane region" description="Helical" evidence="2">
    <location>
        <begin position="54"/>
        <end position="74"/>
    </location>
</feature>
<feature type="region of interest" description="Disordered" evidence="1">
    <location>
        <begin position="119"/>
        <end position="141"/>
    </location>
</feature>
<protein>
    <recommendedName>
        <fullName evidence="5">PrgI family protein</fullName>
    </recommendedName>
</protein>
<feature type="transmembrane region" description="Helical" evidence="2">
    <location>
        <begin position="31"/>
        <end position="48"/>
    </location>
</feature>
<keyword evidence="2" id="KW-0472">Membrane</keyword>